<proteinExistence type="predicted"/>
<keyword evidence="2" id="KW-1185">Reference proteome</keyword>
<gene>
    <name evidence="1" type="ORF">QFC19_003265</name>
</gene>
<accession>A0ACC2W539</accession>
<dbReference type="EMBL" id="JASBWR010000030">
    <property type="protein sequence ID" value="KAJ9106533.1"/>
    <property type="molecule type" value="Genomic_DNA"/>
</dbReference>
<name>A0ACC2W539_9TREE</name>
<organism evidence="1 2">
    <name type="scientific">Naganishia cerealis</name>
    <dbReference type="NCBI Taxonomy" id="610337"/>
    <lineage>
        <taxon>Eukaryota</taxon>
        <taxon>Fungi</taxon>
        <taxon>Dikarya</taxon>
        <taxon>Basidiomycota</taxon>
        <taxon>Agaricomycotina</taxon>
        <taxon>Tremellomycetes</taxon>
        <taxon>Filobasidiales</taxon>
        <taxon>Filobasidiaceae</taxon>
        <taxon>Naganishia</taxon>
    </lineage>
</organism>
<sequence length="342" mass="39593">MTSFDDFGTLQTRMNDLTVDFDAYINRTRTEVITSKQDHYGRVTELKSRQAQLEMEISALQQKEKKVKDTITRTLEELQVQQLKVEELRLKEQAQLREREELQKQMAILLQQVRQAEDSLRNQKLDLQAQMLRDHPELAKFEHYLGLRIEAIKEDCVRFIFYNVFWNDVDREVYCQLNVGEDKYIIDGTSPVLEAEVLNRMESLLNDNKNFGKFLKHVREELRDAADKEAEKVEQDAEREREKEHEKEDEKEREVNAGVAREEAVVDEADKEHSAGDGPISVGAETEDNGTDGKNDTPAEPEKVTEMVDAAKSEEITVQQDIIEESVESPNEPMEEEEISSS</sequence>
<comment type="caution">
    <text evidence="1">The sequence shown here is derived from an EMBL/GenBank/DDBJ whole genome shotgun (WGS) entry which is preliminary data.</text>
</comment>
<reference evidence="1" key="1">
    <citation type="submission" date="2023-04" db="EMBL/GenBank/DDBJ databases">
        <title>Draft Genome sequencing of Naganishia species isolated from polar environments using Oxford Nanopore Technology.</title>
        <authorList>
            <person name="Leo P."/>
            <person name="Venkateswaran K."/>
        </authorList>
    </citation>
    <scope>NUCLEOTIDE SEQUENCE</scope>
    <source>
        <strain evidence="1">MNA-CCFEE 5261</strain>
    </source>
</reference>
<protein>
    <submittedName>
        <fullName evidence="1">Uncharacterized protein</fullName>
    </submittedName>
</protein>
<dbReference type="Proteomes" id="UP001241377">
    <property type="component" value="Unassembled WGS sequence"/>
</dbReference>
<evidence type="ECO:0000313" key="2">
    <source>
        <dbReference type="Proteomes" id="UP001241377"/>
    </source>
</evidence>
<evidence type="ECO:0000313" key="1">
    <source>
        <dbReference type="EMBL" id="KAJ9106533.1"/>
    </source>
</evidence>